<dbReference type="GO" id="GO:0007052">
    <property type="term" value="P:mitotic spindle organization"/>
    <property type="evidence" value="ECO:0007669"/>
    <property type="project" value="TreeGrafter"/>
</dbReference>
<feature type="coiled-coil region" evidence="12">
    <location>
        <begin position="328"/>
        <end position="355"/>
    </location>
</feature>
<dbReference type="Gene3D" id="1.10.418.60">
    <property type="entry name" value="Ncd80 complex, Nuf2 subunit"/>
    <property type="match status" value="1"/>
</dbReference>
<dbReference type="InterPro" id="IPR041112">
    <property type="entry name" value="Nuf2_DHR10-like"/>
</dbReference>
<dbReference type="Proteomes" id="UP000629468">
    <property type="component" value="Unassembled WGS sequence"/>
</dbReference>
<keyword evidence="9" id="KW-0539">Nucleus</keyword>
<dbReference type="GO" id="GO:0051315">
    <property type="term" value="P:attachment of mitotic spindle microtubules to kinetochore"/>
    <property type="evidence" value="ECO:0007669"/>
    <property type="project" value="TreeGrafter"/>
</dbReference>
<dbReference type="GO" id="GO:0051383">
    <property type="term" value="P:kinetochore organization"/>
    <property type="evidence" value="ECO:0007669"/>
    <property type="project" value="TreeGrafter"/>
</dbReference>
<feature type="coiled-coil region" evidence="12">
    <location>
        <begin position="206"/>
        <end position="240"/>
    </location>
</feature>
<evidence type="ECO:0000313" key="16">
    <source>
        <dbReference type="Proteomes" id="UP000629468"/>
    </source>
</evidence>
<name>A0A8H7F6Z0_AGABI</name>
<evidence type="ECO:0000256" key="11">
    <source>
        <dbReference type="ARBA" id="ARBA00023328"/>
    </source>
</evidence>
<dbReference type="InterPro" id="IPR038275">
    <property type="entry name" value="Nuf2_N_sf"/>
</dbReference>
<evidence type="ECO:0000256" key="1">
    <source>
        <dbReference type="ARBA" id="ARBA00004123"/>
    </source>
</evidence>
<comment type="similarity">
    <text evidence="3">Belongs to the NUF2 family.</text>
</comment>
<feature type="coiled-coil region" evidence="12">
    <location>
        <begin position="399"/>
        <end position="426"/>
    </location>
</feature>
<evidence type="ECO:0008006" key="17">
    <source>
        <dbReference type="Google" id="ProtNLM"/>
    </source>
</evidence>
<keyword evidence="5" id="KW-0132">Cell division</keyword>
<evidence type="ECO:0000256" key="8">
    <source>
        <dbReference type="ARBA" id="ARBA00023054"/>
    </source>
</evidence>
<evidence type="ECO:0000256" key="7">
    <source>
        <dbReference type="ARBA" id="ARBA00022838"/>
    </source>
</evidence>
<evidence type="ECO:0000256" key="4">
    <source>
        <dbReference type="ARBA" id="ARBA00022454"/>
    </source>
</evidence>
<dbReference type="GO" id="GO:0005634">
    <property type="term" value="C:nucleus"/>
    <property type="evidence" value="ECO:0007669"/>
    <property type="project" value="UniProtKB-SubCell"/>
</dbReference>
<dbReference type="GO" id="GO:0031262">
    <property type="term" value="C:Ndc80 complex"/>
    <property type="evidence" value="ECO:0007669"/>
    <property type="project" value="InterPro"/>
</dbReference>
<evidence type="ECO:0000256" key="10">
    <source>
        <dbReference type="ARBA" id="ARBA00023306"/>
    </source>
</evidence>
<keyword evidence="4" id="KW-0158">Chromosome</keyword>
<evidence type="ECO:0000256" key="3">
    <source>
        <dbReference type="ARBA" id="ARBA00005498"/>
    </source>
</evidence>
<protein>
    <recommendedName>
        <fullName evidence="17">Kinetochore protein NUF2</fullName>
    </recommendedName>
</protein>
<dbReference type="PANTHER" id="PTHR21650">
    <property type="entry name" value="MEMBRALIN/KINETOCHORE PROTEIN NUF2"/>
    <property type="match status" value="1"/>
</dbReference>
<proteinExistence type="inferred from homology"/>
<keyword evidence="7" id="KW-0995">Kinetochore</keyword>
<organism evidence="15 16">
    <name type="scientific">Agaricus bisporus var. burnettii</name>
    <dbReference type="NCBI Taxonomy" id="192524"/>
    <lineage>
        <taxon>Eukaryota</taxon>
        <taxon>Fungi</taxon>
        <taxon>Dikarya</taxon>
        <taxon>Basidiomycota</taxon>
        <taxon>Agaricomycotina</taxon>
        <taxon>Agaricomycetes</taxon>
        <taxon>Agaricomycetidae</taxon>
        <taxon>Agaricales</taxon>
        <taxon>Agaricineae</taxon>
        <taxon>Agaricaceae</taxon>
        <taxon>Agaricus</taxon>
    </lineage>
</organism>
<evidence type="ECO:0000256" key="12">
    <source>
        <dbReference type="SAM" id="Coils"/>
    </source>
</evidence>
<keyword evidence="10" id="KW-0131">Cell cycle</keyword>
<sequence>MPKGIFPNMNIPDIITALGGWGLSVSPDQLAHPTADFVEGVYCACLQQVSGLTYDFLREPVITSLSSLGLDNEDLYMSAFSNNLILYHLSRFAKAAQVEDFSAKDLYAPEKTRTLILLSAFINFVKFTEQFCDNFVKNLREHAEKILIEREDVTELLEKNQQEINSIRAQAAKDEPQCEKLGKENDALRANIFDIKNSQAKSISEIEKLKAEKASLVRKRESLAEEMANTNESVQRTQARIVQSPDRIRKRISQMTLDAADDKRNIALNEAKARDLQVKVNALLTIEKDVRSCIEQLTTVEKEVHSLQDTQKALVDVKDQFEGKRIEKNELQLKRERVHKQLANAYEKLERAQRHGEDKKQANEKMITRLKEEFEQMAMERRDNDKQLEELRVETNHIHSEMVDHLKKSEAELNELLAEYWRLRHETDVFMETLANKLNMRVTSN</sequence>
<dbReference type="AlphaFoldDB" id="A0A8H7F6Z0"/>
<evidence type="ECO:0000256" key="9">
    <source>
        <dbReference type="ARBA" id="ARBA00023242"/>
    </source>
</evidence>
<keyword evidence="6" id="KW-0498">Mitosis</keyword>
<dbReference type="GO" id="GO:0045132">
    <property type="term" value="P:meiotic chromosome segregation"/>
    <property type="evidence" value="ECO:0007669"/>
    <property type="project" value="TreeGrafter"/>
</dbReference>
<evidence type="ECO:0000259" key="14">
    <source>
        <dbReference type="Pfam" id="PF18595"/>
    </source>
</evidence>
<gene>
    <name evidence="15" type="ORF">Agabi119p4_3268</name>
</gene>
<evidence type="ECO:0000256" key="6">
    <source>
        <dbReference type="ARBA" id="ARBA00022776"/>
    </source>
</evidence>
<feature type="domain" description="Kinetochore protein Nuf2 N-terminal" evidence="13">
    <location>
        <begin position="5"/>
        <end position="140"/>
    </location>
</feature>
<feature type="coiled-coil region" evidence="12">
    <location>
        <begin position="143"/>
        <end position="170"/>
    </location>
</feature>
<keyword evidence="8 12" id="KW-0175">Coiled coil</keyword>
<accession>A0A8H7F6Z0</accession>
<dbReference type="PANTHER" id="PTHR21650:SF2">
    <property type="entry name" value="KINETOCHORE PROTEIN NUF2"/>
    <property type="match status" value="1"/>
</dbReference>
<evidence type="ECO:0000313" key="15">
    <source>
        <dbReference type="EMBL" id="KAF7778923.1"/>
    </source>
</evidence>
<keyword evidence="11" id="KW-0137">Centromere</keyword>
<evidence type="ECO:0000259" key="13">
    <source>
        <dbReference type="Pfam" id="PF03800"/>
    </source>
</evidence>
<comment type="caution">
    <text evidence="15">The sequence shown here is derived from an EMBL/GenBank/DDBJ whole genome shotgun (WGS) entry which is preliminary data.</text>
</comment>
<dbReference type="Pfam" id="PF03800">
    <property type="entry name" value="Nuf2"/>
    <property type="match status" value="1"/>
</dbReference>
<dbReference type="GO" id="GO:0044877">
    <property type="term" value="F:protein-containing complex binding"/>
    <property type="evidence" value="ECO:0007669"/>
    <property type="project" value="TreeGrafter"/>
</dbReference>
<reference evidence="15 16" key="1">
    <citation type="journal article" name="Sci. Rep.">
        <title>Telomere-to-telomere assembled and centromere annotated genomes of the two main subspecies of the button mushroom Agaricus bisporus reveal especially polymorphic chromosome ends.</title>
        <authorList>
            <person name="Sonnenberg A.S.M."/>
            <person name="Sedaghat-Telgerd N."/>
            <person name="Lavrijssen B."/>
            <person name="Ohm R.A."/>
            <person name="Hendrickx P.M."/>
            <person name="Scholtmeijer K."/>
            <person name="Baars J.J.P."/>
            <person name="van Peer A."/>
        </authorList>
    </citation>
    <scope>NUCLEOTIDE SEQUENCE [LARGE SCALE GENOMIC DNA]</scope>
    <source>
        <strain evidence="15 16">H119_p4</strain>
    </source>
</reference>
<evidence type="ECO:0000256" key="2">
    <source>
        <dbReference type="ARBA" id="ARBA00004629"/>
    </source>
</evidence>
<dbReference type="Pfam" id="PF18595">
    <property type="entry name" value="Nuf2_DHR10-like"/>
    <property type="match status" value="1"/>
</dbReference>
<dbReference type="GO" id="GO:0051301">
    <property type="term" value="P:cell division"/>
    <property type="evidence" value="ECO:0007669"/>
    <property type="project" value="UniProtKB-KW"/>
</dbReference>
<comment type="subcellular location">
    <subcellularLocation>
        <location evidence="2">Chromosome</location>
        <location evidence="2">Centromere</location>
        <location evidence="2">Kinetochore</location>
    </subcellularLocation>
    <subcellularLocation>
        <location evidence="1">Nucleus</location>
    </subcellularLocation>
</comment>
<feature type="domain" description="Nuf2 DHR10-like" evidence="14">
    <location>
        <begin position="259"/>
        <end position="372"/>
    </location>
</feature>
<evidence type="ECO:0000256" key="5">
    <source>
        <dbReference type="ARBA" id="ARBA00022618"/>
    </source>
</evidence>
<dbReference type="EMBL" id="JABXXO010000004">
    <property type="protein sequence ID" value="KAF7778923.1"/>
    <property type="molecule type" value="Genomic_DNA"/>
</dbReference>
<dbReference type="InterPro" id="IPR005549">
    <property type="entry name" value="Kinetochore_Nuf2_N"/>
</dbReference>